<dbReference type="InterPro" id="IPR003692">
    <property type="entry name" value="Hydantoinase_B"/>
</dbReference>
<comment type="caution">
    <text evidence="2">The sequence shown here is derived from an EMBL/GenBank/DDBJ whole genome shotgun (WGS) entry which is preliminary data.</text>
</comment>
<dbReference type="GO" id="GO:0003824">
    <property type="term" value="F:catalytic activity"/>
    <property type="evidence" value="ECO:0007669"/>
    <property type="project" value="InterPro"/>
</dbReference>
<dbReference type="EMBL" id="LAZR01001432">
    <property type="protein sequence ID" value="KKN44758.1"/>
    <property type="molecule type" value="Genomic_DNA"/>
</dbReference>
<reference evidence="2" key="1">
    <citation type="journal article" date="2015" name="Nature">
        <title>Complex archaea that bridge the gap between prokaryotes and eukaryotes.</title>
        <authorList>
            <person name="Spang A."/>
            <person name="Saw J.H."/>
            <person name="Jorgensen S.L."/>
            <person name="Zaremba-Niedzwiedzka K."/>
            <person name="Martijn J."/>
            <person name="Lind A.E."/>
            <person name="van Eijk R."/>
            <person name="Schleper C."/>
            <person name="Guy L."/>
            <person name="Ettema T.J."/>
        </authorList>
    </citation>
    <scope>NUCLEOTIDE SEQUENCE</scope>
</reference>
<dbReference type="AlphaFoldDB" id="A0A0F9TTP5"/>
<evidence type="ECO:0000259" key="1">
    <source>
        <dbReference type="Pfam" id="PF02538"/>
    </source>
</evidence>
<gene>
    <name evidence="2" type="ORF">LCGC14_0690000</name>
</gene>
<name>A0A0F9TTP5_9ZZZZ</name>
<sequence length="120" mass="13300">MLIKILRNILFSPYLLLKHEYWPDSAGAGQWRGGLGFKTKFKIGGEKTKVVTFGDGDVEPPFGLFEGKKAILNKIELRYPDGKVYKTTSKDLVEDVPSGTILFQQAGGGVGYSFVFYICS</sequence>
<proteinExistence type="predicted"/>
<evidence type="ECO:0000313" key="2">
    <source>
        <dbReference type="EMBL" id="KKN44758.1"/>
    </source>
</evidence>
<feature type="domain" description="Hydantoinase B/oxoprolinase" evidence="1">
    <location>
        <begin position="13"/>
        <end position="112"/>
    </location>
</feature>
<protein>
    <recommendedName>
        <fullName evidence="1">Hydantoinase B/oxoprolinase domain-containing protein</fullName>
    </recommendedName>
</protein>
<dbReference type="Pfam" id="PF02538">
    <property type="entry name" value="Hydantoinase_B"/>
    <property type="match status" value="1"/>
</dbReference>
<organism evidence="2">
    <name type="scientific">marine sediment metagenome</name>
    <dbReference type="NCBI Taxonomy" id="412755"/>
    <lineage>
        <taxon>unclassified sequences</taxon>
        <taxon>metagenomes</taxon>
        <taxon>ecological metagenomes</taxon>
    </lineage>
</organism>
<accession>A0A0F9TTP5</accession>